<evidence type="ECO:0000256" key="4">
    <source>
        <dbReference type="ARBA" id="ARBA00023136"/>
    </source>
</evidence>
<dbReference type="AlphaFoldDB" id="A0A1G8WDT6"/>
<dbReference type="InterPro" id="IPR006479">
    <property type="entry name" value="Holin"/>
</dbReference>
<protein>
    <submittedName>
        <fullName evidence="6">Holin, SPP1 family</fullName>
    </submittedName>
</protein>
<keyword evidence="2 5" id="KW-0812">Transmembrane</keyword>
<keyword evidence="7" id="KW-1185">Reference proteome</keyword>
<gene>
    <name evidence="6" type="ORF">SAMN05216243_0729</name>
</gene>
<keyword evidence="4 5" id="KW-0472">Membrane</keyword>
<reference evidence="6 7" key="1">
    <citation type="submission" date="2016-10" db="EMBL/GenBank/DDBJ databases">
        <authorList>
            <person name="de Groot N.N."/>
        </authorList>
    </citation>
    <scope>NUCLEOTIDE SEQUENCE [LARGE SCALE GENOMIC DNA]</scope>
    <source>
        <strain evidence="6 7">CGMCC 1.6502</strain>
    </source>
</reference>
<name>A0A1G8WDT6_9BACI</name>
<proteinExistence type="predicted"/>
<feature type="transmembrane region" description="Helical" evidence="5">
    <location>
        <begin position="6"/>
        <end position="24"/>
    </location>
</feature>
<evidence type="ECO:0000256" key="5">
    <source>
        <dbReference type="SAM" id="Phobius"/>
    </source>
</evidence>
<dbReference type="Proteomes" id="UP000198694">
    <property type="component" value="Unassembled WGS sequence"/>
</dbReference>
<dbReference type="EMBL" id="FNFL01000001">
    <property type="protein sequence ID" value="SDJ76391.1"/>
    <property type="molecule type" value="Genomic_DNA"/>
</dbReference>
<sequence length="77" mass="8543">MDKGTLIRTVVLVLALVNQVLVMFSKSPLPIDNELAEQVTASIFTTVSSVYAWFKNNYVTTKGKQQRAVLKQNGLSK</sequence>
<evidence type="ECO:0000313" key="7">
    <source>
        <dbReference type="Proteomes" id="UP000198694"/>
    </source>
</evidence>
<dbReference type="Pfam" id="PF04688">
    <property type="entry name" value="Holin_SPP1"/>
    <property type="match status" value="1"/>
</dbReference>
<evidence type="ECO:0000256" key="1">
    <source>
        <dbReference type="ARBA" id="ARBA00004370"/>
    </source>
</evidence>
<keyword evidence="3 5" id="KW-1133">Transmembrane helix</keyword>
<evidence type="ECO:0000256" key="2">
    <source>
        <dbReference type="ARBA" id="ARBA00022692"/>
    </source>
</evidence>
<accession>A0A1G8WDT6</accession>
<evidence type="ECO:0000313" key="6">
    <source>
        <dbReference type="EMBL" id="SDJ76391.1"/>
    </source>
</evidence>
<evidence type="ECO:0000256" key="3">
    <source>
        <dbReference type="ARBA" id="ARBA00022989"/>
    </source>
</evidence>
<dbReference type="NCBIfam" id="TIGR01592">
    <property type="entry name" value="holin_SPP1"/>
    <property type="match status" value="1"/>
</dbReference>
<comment type="subcellular location">
    <subcellularLocation>
        <location evidence="1">Membrane</location>
    </subcellularLocation>
</comment>
<dbReference type="GO" id="GO:0016020">
    <property type="term" value="C:membrane"/>
    <property type="evidence" value="ECO:0007669"/>
    <property type="project" value="UniProtKB-SubCell"/>
</dbReference>
<dbReference type="STRING" id="407036.SAMN05216243_0729"/>
<organism evidence="6 7">
    <name type="scientific">Sediminibacillus albus</name>
    <dbReference type="NCBI Taxonomy" id="407036"/>
    <lineage>
        <taxon>Bacteria</taxon>
        <taxon>Bacillati</taxon>
        <taxon>Bacillota</taxon>
        <taxon>Bacilli</taxon>
        <taxon>Bacillales</taxon>
        <taxon>Bacillaceae</taxon>
        <taxon>Sediminibacillus</taxon>
    </lineage>
</organism>